<feature type="non-terminal residue" evidence="3">
    <location>
        <position position="126"/>
    </location>
</feature>
<protein>
    <recommendedName>
        <fullName evidence="2">Anthranilate synthase component I N-terminal domain-containing protein</fullName>
    </recommendedName>
</protein>
<name>X1DNW8_9ZZZZ</name>
<dbReference type="InterPro" id="IPR006805">
    <property type="entry name" value="Anth_synth_I_N"/>
</dbReference>
<dbReference type="InterPro" id="IPR019999">
    <property type="entry name" value="Anth_synth_I-like"/>
</dbReference>
<dbReference type="GO" id="GO:0000162">
    <property type="term" value="P:L-tryptophan biosynthetic process"/>
    <property type="evidence" value="ECO:0007669"/>
    <property type="project" value="TreeGrafter"/>
</dbReference>
<dbReference type="EMBL" id="BART01039025">
    <property type="protein sequence ID" value="GAH09940.1"/>
    <property type="molecule type" value="Genomic_DNA"/>
</dbReference>
<feature type="domain" description="Anthranilate synthase component I N-terminal" evidence="2">
    <location>
        <begin position="10"/>
        <end position="122"/>
    </location>
</feature>
<proteinExistence type="predicted"/>
<gene>
    <name evidence="3" type="ORF">S01H4_64383</name>
</gene>
<dbReference type="SUPFAM" id="SSF56322">
    <property type="entry name" value="ADC synthase"/>
    <property type="match status" value="1"/>
</dbReference>
<dbReference type="GO" id="GO:0004049">
    <property type="term" value="F:anthranilate synthase activity"/>
    <property type="evidence" value="ECO:0007669"/>
    <property type="project" value="UniProtKB-EC"/>
</dbReference>
<dbReference type="PANTHER" id="PTHR11236:SF48">
    <property type="entry name" value="ISOCHORISMATE SYNTHASE MENF"/>
    <property type="match status" value="1"/>
</dbReference>
<dbReference type="Gene3D" id="3.60.120.10">
    <property type="entry name" value="Anthranilate synthase"/>
    <property type="match status" value="1"/>
</dbReference>
<reference evidence="3" key="1">
    <citation type="journal article" date="2014" name="Front. Microbiol.">
        <title>High frequency of phylogenetically diverse reductive dehalogenase-homologous genes in deep subseafloor sedimentary metagenomes.</title>
        <authorList>
            <person name="Kawai M."/>
            <person name="Futagami T."/>
            <person name="Toyoda A."/>
            <person name="Takaki Y."/>
            <person name="Nishi S."/>
            <person name="Hori S."/>
            <person name="Arai W."/>
            <person name="Tsubouchi T."/>
            <person name="Morono Y."/>
            <person name="Uchiyama I."/>
            <person name="Ito T."/>
            <person name="Fujiyama A."/>
            <person name="Inagaki F."/>
            <person name="Takami H."/>
        </authorList>
    </citation>
    <scope>NUCLEOTIDE SEQUENCE</scope>
    <source>
        <strain evidence="3">Expedition CK06-06</strain>
    </source>
</reference>
<organism evidence="3">
    <name type="scientific">marine sediment metagenome</name>
    <dbReference type="NCBI Taxonomy" id="412755"/>
    <lineage>
        <taxon>unclassified sequences</taxon>
        <taxon>metagenomes</taxon>
        <taxon>ecological metagenomes</taxon>
    </lineage>
</organism>
<sequence length="126" mass="14622">IPVYKEYIVDTETPTSIFIKTGGLKREGFLLESIEGQKNLSRYSFIGVGCNNLIKFDREVFSLNDGSKKVFETKTRNPLLELEKIMKKYRLYKNPELDHFVGGAVGYLSYDLVKYFEQIPVRENKL</sequence>
<evidence type="ECO:0000313" key="3">
    <source>
        <dbReference type="EMBL" id="GAH09940.1"/>
    </source>
</evidence>
<dbReference type="PANTHER" id="PTHR11236">
    <property type="entry name" value="AMINOBENZOATE/ANTHRANILATE SYNTHASE"/>
    <property type="match status" value="1"/>
</dbReference>
<dbReference type="Pfam" id="PF04715">
    <property type="entry name" value="Anth_synt_I_N"/>
    <property type="match status" value="1"/>
</dbReference>
<evidence type="ECO:0000256" key="1">
    <source>
        <dbReference type="ARBA" id="ARBA00047683"/>
    </source>
</evidence>
<feature type="non-terminal residue" evidence="3">
    <location>
        <position position="1"/>
    </location>
</feature>
<evidence type="ECO:0000259" key="2">
    <source>
        <dbReference type="Pfam" id="PF04715"/>
    </source>
</evidence>
<comment type="catalytic activity">
    <reaction evidence="1">
        <text>chorismate + L-glutamine = anthranilate + pyruvate + L-glutamate + H(+)</text>
        <dbReference type="Rhea" id="RHEA:21732"/>
        <dbReference type="ChEBI" id="CHEBI:15361"/>
        <dbReference type="ChEBI" id="CHEBI:15378"/>
        <dbReference type="ChEBI" id="CHEBI:16567"/>
        <dbReference type="ChEBI" id="CHEBI:29748"/>
        <dbReference type="ChEBI" id="CHEBI:29985"/>
        <dbReference type="ChEBI" id="CHEBI:58359"/>
        <dbReference type="EC" id="4.1.3.27"/>
    </reaction>
</comment>
<accession>X1DNW8</accession>
<comment type="caution">
    <text evidence="3">The sequence shown here is derived from an EMBL/GenBank/DDBJ whole genome shotgun (WGS) entry which is preliminary data.</text>
</comment>
<dbReference type="InterPro" id="IPR005801">
    <property type="entry name" value="ADC_synthase"/>
</dbReference>
<dbReference type="AlphaFoldDB" id="X1DNW8"/>